<dbReference type="GO" id="GO:0046872">
    <property type="term" value="F:metal ion binding"/>
    <property type="evidence" value="ECO:0007669"/>
    <property type="project" value="InterPro"/>
</dbReference>
<comment type="cofactor">
    <cofactor evidence="1">
        <name>biotin</name>
        <dbReference type="ChEBI" id="CHEBI:57586"/>
    </cofactor>
</comment>
<dbReference type="AlphaFoldDB" id="A0A9P4LZY6"/>
<dbReference type="PANTHER" id="PTHR45007:SF1">
    <property type="entry name" value="CARBOXYLASE, PUTATIVE (AFU_ORTHOLOGUE AFUA_5G07570)-RELATED"/>
    <property type="match status" value="1"/>
</dbReference>
<accession>A0A9P4LZY6</accession>
<comment type="caution">
    <text evidence="11">The sequence shown here is derived from an EMBL/GenBank/DDBJ whole genome shotgun (WGS) entry which is preliminary data.</text>
</comment>
<evidence type="ECO:0000256" key="4">
    <source>
        <dbReference type="ARBA" id="ARBA00022840"/>
    </source>
</evidence>
<dbReference type="SUPFAM" id="SSF51230">
    <property type="entry name" value="Single hybrid motif"/>
    <property type="match status" value="1"/>
</dbReference>
<name>A0A9P4LZY6_9PEZI</name>
<evidence type="ECO:0000259" key="10">
    <source>
        <dbReference type="PROSITE" id="PS50979"/>
    </source>
</evidence>
<evidence type="ECO:0000256" key="1">
    <source>
        <dbReference type="ARBA" id="ARBA00001953"/>
    </source>
</evidence>
<keyword evidence="4 6" id="KW-0067">ATP-binding</keyword>
<dbReference type="CDD" id="cd06850">
    <property type="entry name" value="biotinyl_domain"/>
    <property type="match status" value="1"/>
</dbReference>
<evidence type="ECO:0000259" key="9">
    <source>
        <dbReference type="PROSITE" id="PS50975"/>
    </source>
</evidence>
<dbReference type="InterPro" id="IPR016185">
    <property type="entry name" value="PreATP-grasp_dom_sf"/>
</dbReference>
<dbReference type="Gene3D" id="3.30.470.20">
    <property type="entry name" value="ATP-grasp fold, B domain"/>
    <property type="match status" value="1"/>
</dbReference>
<feature type="domain" description="Biotin carboxylation" evidence="10">
    <location>
        <begin position="8"/>
        <end position="450"/>
    </location>
</feature>
<dbReference type="InterPro" id="IPR011054">
    <property type="entry name" value="Rudment_hybrid_motif"/>
</dbReference>
<feature type="region of interest" description="Disordered" evidence="7">
    <location>
        <begin position="462"/>
        <end position="484"/>
    </location>
</feature>
<dbReference type="InterPro" id="IPR005479">
    <property type="entry name" value="CPAse_ATP-bd"/>
</dbReference>
<dbReference type="SUPFAM" id="SSF52440">
    <property type="entry name" value="PreATP-grasp domain"/>
    <property type="match status" value="1"/>
</dbReference>
<evidence type="ECO:0000256" key="3">
    <source>
        <dbReference type="ARBA" id="ARBA00022741"/>
    </source>
</evidence>
<dbReference type="SUPFAM" id="SSF56059">
    <property type="entry name" value="Glutathione synthetase ATP-binding domain-like"/>
    <property type="match status" value="1"/>
</dbReference>
<dbReference type="PROSITE" id="PS00867">
    <property type="entry name" value="CPSASE_2"/>
    <property type="match status" value="1"/>
</dbReference>
<sequence length="664" mass="71670">MSLLPRRPIKRLLVSNRGEIATRILSTARELDIETYAIYTPGDASHAYSASHAVEISSPKGYVDIPVLVALVKKHGIDAVHPGYGFLSESPEFAKHMWEGAGAVVVGPGWEILERTGDKVRARELAARSDVPILPGLESPTTNPGAIEAFAAKIGLPIMIKPVDEGGGHGITLIRNVDDLRNIHLRRERAPPRAVFAEKAAIDGFRHVEVQIIGDGKGGVCHLFERECSIQTGYRKVVEIAPSMIADRDLISRVIDAAMRIARKVNYYSLGTFEFLVNPSTREYYFLEINPRIQVEHTVTESICMLDIVKIQLMLAQGSSLTDAGLPEQMPPPRLHSIQLRLTAQDFPNPGPSIGKIKAFQFPSGNGVRVDSHLNTRCTTTVGADFDVLLAKIIITAPSWPGVISKAKRALEDTCISGVKTNLVILKAIVAHPDFATGACDTRWLEANTDALIHAGNELSSSSRTASIPSEEDTASSAPTTDISNSDSISNFLLREGDSWDIQLSTPGPFPTPFPPLPGLRLELTHLIRHAIPTSLSAEIAYTTLAGANPTKRVLSLVSIPTPATSRAHRHRRGSPTDPSHVCIPSAGKLLGMAVEEGEIVREGDVVCVVQQMKMELEVRAQRAGRVVWVTEAEDGEEVVEGTLAAVLELEDGDGGGTKGGAKL</sequence>
<feature type="compositionally biased region" description="Polar residues" evidence="7">
    <location>
        <begin position="475"/>
        <end position="484"/>
    </location>
</feature>
<evidence type="ECO:0000259" key="8">
    <source>
        <dbReference type="PROSITE" id="PS50968"/>
    </source>
</evidence>
<dbReference type="Pfam" id="PF02785">
    <property type="entry name" value="Biotin_carb_C"/>
    <property type="match status" value="1"/>
</dbReference>
<dbReference type="SUPFAM" id="SSF51246">
    <property type="entry name" value="Rudiment single hybrid motif"/>
    <property type="match status" value="1"/>
</dbReference>
<feature type="domain" description="ATP-grasp" evidence="9">
    <location>
        <begin position="123"/>
        <end position="317"/>
    </location>
</feature>
<feature type="domain" description="Lipoyl-binding" evidence="8">
    <location>
        <begin position="570"/>
        <end position="649"/>
    </location>
</feature>
<evidence type="ECO:0000256" key="2">
    <source>
        <dbReference type="ARBA" id="ARBA00022598"/>
    </source>
</evidence>
<dbReference type="InterPro" id="IPR011761">
    <property type="entry name" value="ATP-grasp"/>
</dbReference>
<dbReference type="PROSITE" id="PS50975">
    <property type="entry name" value="ATP_GRASP"/>
    <property type="match status" value="1"/>
</dbReference>
<dbReference type="PANTHER" id="PTHR45007">
    <property type="entry name" value="CARBOXYLASE, PUTATIVE (AFU_ORTHOLOGUE AFUA_5G07570)-RELATED"/>
    <property type="match status" value="1"/>
</dbReference>
<protein>
    <recommendedName>
        <fullName evidence="13">Pyruvate carboxylase</fullName>
    </recommendedName>
</protein>
<dbReference type="GO" id="GO:0016874">
    <property type="term" value="F:ligase activity"/>
    <property type="evidence" value="ECO:0007669"/>
    <property type="project" value="UniProtKB-KW"/>
</dbReference>
<keyword evidence="2" id="KW-0436">Ligase</keyword>
<dbReference type="Gene3D" id="2.40.50.100">
    <property type="match status" value="1"/>
</dbReference>
<proteinExistence type="predicted"/>
<gene>
    <name evidence="11" type="ORF">K490DRAFT_70433</name>
</gene>
<dbReference type="InterPro" id="IPR000089">
    <property type="entry name" value="Biotin_lipoyl"/>
</dbReference>
<dbReference type="Pfam" id="PF02786">
    <property type="entry name" value="CPSase_L_D2"/>
    <property type="match status" value="1"/>
</dbReference>
<evidence type="ECO:0008006" key="13">
    <source>
        <dbReference type="Google" id="ProtNLM"/>
    </source>
</evidence>
<dbReference type="PROSITE" id="PS50968">
    <property type="entry name" value="BIOTINYL_LIPOYL"/>
    <property type="match status" value="1"/>
</dbReference>
<dbReference type="Pfam" id="PF00364">
    <property type="entry name" value="Biotin_lipoyl"/>
    <property type="match status" value="1"/>
</dbReference>
<dbReference type="GO" id="GO:0005524">
    <property type="term" value="F:ATP binding"/>
    <property type="evidence" value="ECO:0007669"/>
    <property type="project" value="UniProtKB-UniRule"/>
</dbReference>
<keyword evidence="3 6" id="KW-0547">Nucleotide-binding</keyword>
<dbReference type="InterPro" id="IPR005481">
    <property type="entry name" value="BC-like_N"/>
</dbReference>
<dbReference type="InterPro" id="IPR005482">
    <property type="entry name" value="Biotin_COase_C"/>
</dbReference>
<evidence type="ECO:0000256" key="7">
    <source>
        <dbReference type="SAM" id="MobiDB-lite"/>
    </source>
</evidence>
<dbReference type="PROSITE" id="PS50979">
    <property type="entry name" value="BC"/>
    <property type="match status" value="1"/>
</dbReference>
<dbReference type="OrthoDB" id="196847at2759"/>
<reference evidence="11" key="1">
    <citation type="journal article" date="2020" name="Stud. Mycol.">
        <title>101 Dothideomycetes genomes: a test case for predicting lifestyles and emergence of pathogens.</title>
        <authorList>
            <person name="Haridas S."/>
            <person name="Albert R."/>
            <person name="Binder M."/>
            <person name="Bloem J."/>
            <person name="Labutti K."/>
            <person name="Salamov A."/>
            <person name="Andreopoulos B."/>
            <person name="Baker S."/>
            <person name="Barry K."/>
            <person name="Bills G."/>
            <person name="Bluhm B."/>
            <person name="Cannon C."/>
            <person name="Castanera R."/>
            <person name="Culley D."/>
            <person name="Daum C."/>
            <person name="Ezra D."/>
            <person name="Gonzalez J."/>
            <person name="Henrissat B."/>
            <person name="Kuo A."/>
            <person name="Liang C."/>
            <person name="Lipzen A."/>
            <person name="Lutzoni F."/>
            <person name="Magnuson J."/>
            <person name="Mondo S."/>
            <person name="Nolan M."/>
            <person name="Ohm R."/>
            <person name="Pangilinan J."/>
            <person name="Park H.-J."/>
            <person name="Ramirez L."/>
            <person name="Alfaro M."/>
            <person name="Sun H."/>
            <person name="Tritt A."/>
            <person name="Yoshinaga Y."/>
            <person name="Zwiers L.-H."/>
            <person name="Turgeon B."/>
            <person name="Goodwin S."/>
            <person name="Spatafora J."/>
            <person name="Crous P."/>
            <person name="Grigoriev I."/>
        </authorList>
    </citation>
    <scope>NUCLEOTIDE SEQUENCE</scope>
    <source>
        <strain evidence="11">CBS 121410</strain>
    </source>
</reference>
<evidence type="ECO:0000256" key="5">
    <source>
        <dbReference type="ARBA" id="ARBA00023267"/>
    </source>
</evidence>
<evidence type="ECO:0000313" key="12">
    <source>
        <dbReference type="Proteomes" id="UP000799776"/>
    </source>
</evidence>
<dbReference type="EMBL" id="ML978711">
    <property type="protein sequence ID" value="KAF2091630.1"/>
    <property type="molecule type" value="Genomic_DNA"/>
</dbReference>
<dbReference type="Proteomes" id="UP000799776">
    <property type="component" value="Unassembled WGS sequence"/>
</dbReference>
<organism evidence="11 12">
    <name type="scientific">Saccharata proteae CBS 121410</name>
    <dbReference type="NCBI Taxonomy" id="1314787"/>
    <lineage>
        <taxon>Eukaryota</taxon>
        <taxon>Fungi</taxon>
        <taxon>Dikarya</taxon>
        <taxon>Ascomycota</taxon>
        <taxon>Pezizomycotina</taxon>
        <taxon>Dothideomycetes</taxon>
        <taxon>Dothideomycetes incertae sedis</taxon>
        <taxon>Botryosphaeriales</taxon>
        <taxon>Saccharataceae</taxon>
        <taxon>Saccharata</taxon>
    </lineage>
</organism>
<keyword evidence="12" id="KW-1185">Reference proteome</keyword>
<dbReference type="InterPro" id="IPR011053">
    <property type="entry name" value="Single_hybrid_motif"/>
</dbReference>
<evidence type="ECO:0000313" key="11">
    <source>
        <dbReference type="EMBL" id="KAF2091630.1"/>
    </source>
</evidence>
<dbReference type="Pfam" id="PF00289">
    <property type="entry name" value="Biotin_carb_N"/>
    <property type="match status" value="1"/>
</dbReference>
<evidence type="ECO:0000256" key="6">
    <source>
        <dbReference type="PROSITE-ProRule" id="PRU00409"/>
    </source>
</evidence>
<keyword evidence="5" id="KW-0092">Biotin</keyword>
<dbReference type="InterPro" id="IPR011764">
    <property type="entry name" value="Biotin_carboxylation_dom"/>
</dbReference>
<dbReference type="SMART" id="SM00878">
    <property type="entry name" value="Biotin_carb_C"/>
    <property type="match status" value="1"/>
</dbReference>